<dbReference type="GO" id="GO:0003677">
    <property type="term" value="F:DNA binding"/>
    <property type="evidence" value="ECO:0007669"/>
    <property type="project" value="InterPro"/>
</dbReference>
<keyword evidence="14" id="KW-0234">DNA repair</keyword>
<gene>
    <name evidence="20" type="ORF">D0Z07_3878</name>
</gene>
<dbReference type="SUPFAM" id="SSF81585">
    <property type="entry name" value="PsbU/PolX domain-like"/>
    <property type="match status" value="1"/>
</dbReference>
<dbReference type="InterPro" id="IPR036420">
    <property type="entry name" value="BRCT_dom_sf"/>
</dbReference>
<evidence type="ECO:0000256" key="5">
    <source>
        <dbReference type="ARBA" id="ARBA00022634"/>
    </source>
</evidence>
<keyword evidence="8" id="KW-0235">DNA replication</keyword>
<evidence type="ECO:0000313" key="21">
    <source>
        <dbReference type="Proteomes" id="UP000785200"/>
    </source>
</evidence>
<evidence type="ECO:0000256" key="13">
    <source>
        <dbReference type="ARBA" id="ARBA00022932"/>
    </source>
</evidence>
<dbReference type="Pfam" id="PF00929">
    <property type="entry name" value="RNase_T"/>
    <property type="match status" value="1"/>
</dbReference>
<evidence type="ECO:0000256" key="4">
    <source>
        <dbReference type="ARBA" id="ARBA00016513"/>
    </source>
</evidence>
<keyword evidence="21" id="KW-1185">Reference proteome</keyword>
<keyword evidence="10" id="KW-0227">DNA damage</keyword>
<dbReference type="FunFam" id="3.30.420.10:FF:000003">
    <property type="entry name" value="Oligoribonuclease"/>
    <property type="match status" value="1"/>
</dbReference>
<evidence type="ECO:0000256" key="10">
    <source>
        <dbReference type="ARBA" id="ARBA00022763"/>
    </source>
</evidence>
<evidence type="ECO:0000256" key="16">
    <source>
        <dbReference type="ARBA" id="ARBA00049244"/>
    </source>
</evidence>
<dbReference type="PANTHER" id="PTHR11276">
    <property type="entry name" value="DNA POLYMERASE TYPE-X FAMILY MEMBER"/>
    <property type="match status" value="1"/>
</dbReference>
<dbReference type="Pfam" id="PF14716">
    <property type="entry name" value="HHH_8"/>
    <property type="match status" value="1"/>
</dbReference>
<dbReference type="OrthoDB" id="205514at2759"/>
<feature type="compositionally biased region" description="Polar residues" evidence="18">
    <location>
        <begin position="350"/>
        <end position="373"/>
    </location>
</feature>
<dbReference type="InterPro" id="IPR010996">
    <property type="entry name" value="HHH_MUS81"/>
</dbReference>
<dbReference type="InterPro" id="IPR027421">
    <property type="entry name" value="DNA_pol_lamdba_lyase_dom_sf"/>
</dbReference>
<sequence>MTGLLWSIYSPKPHHSTSFADANKQATYEADTPLAVKESFFNQLQALNESSEEEYESNEVHETIRKCKKPAHTTPLSPRRTRTPANVKKLPALQRAISAPVSSVSIIKDTTPLPRQWSLLRKEITTPSTSSDASVIKETPPEPVSSGTRPQDRRTVSTPSIGTDLVLNHSTGIESMLGKKVVPKRKTMAPKRKKSDDDSVTLVSEEHRIFKGLVFYYFPPNDKGRLRKVRIQRVREFGAMWAQQNWDPQTVTHVIVEEKFTYESLLKHLKLESWPSNVILVNEKYPLECIMARHLHDPHQSHYDVPHQNEPAVGGKNPDVLASQTSDRSLSIKPSNISFRNGHILPTETPPRTQQSLQSILDETQSGLDTSQRVLPEYESRDGVVESPSEVSFSESQPNKRRRLTSQGDALDEMIAIQKGVEHLPLDDEEDEEYEEETSRPTSRDEPETSDSDYPRPSSRGGLKSKKKGSYSGGLNQENFSCMKGGTGEAFESDPNARVIEVLSEMQAYYERTRDRWRSYAYKRACSTLKRQRIRITNYEEAVLLPTIGHRLALKIEEIVLTNRLRRLDNAKMEPNDVILSNFMNIYDVGISQAWKWVLQGHKTLEDLSQRVHLTDNQKIGIEKYDDLLTRIPRDEVTALGDIVREAAAKLDPEVQLIIGGSYRRGAASSGDIDCLLTKAGTTASRDLLPFINELVTELTNANFLVAALAVPSENGSASKWHGCCILPGAKNPIWRRIDFLMVPATELGAALIYFTGDDVFNRSMRQLAGTKKWRLNQRGLYKDAMRGPERVKVTEGVLMVGDDEEKIFEILDRTLEVKNLASRMPESKSTDPLVWIDCEMTGLDVDNDRIIEIFCVITDANLNVLDEEGWGAVIHQSKETMDSMGEWCTNQHGETGLTAQVLESKITPEQASNELFKYIKRFVPVAKRALLAGNSVHADKAFLRKEPYTKVMEYLSYRILDVSGIKEAAKRWCEEDILKGIPKKDGLHRAKEDILDSIAEARYYQEAIFQR</sequence>
<keyword evidence="11" id="KW-0378">Hydrolase</keyword>
<keyword evidence="7" id="KW-0548">Nucleotidyltransferase</keyword>
<comment type="catalytic activity">
    <reaction evidence="16">
        <text>DNA(n) + a 2'-deoxyribonucleoside 5'-triphosphate = DNA(n+1) + diphosphate</text>
        <dbReference type="Rhea" id="RHEA:22508"/>
        <dbReference type="Rhea" id="RHEA-COMP:17339"/>
        <dbReference type="Rhea" id="RHEA-COMP:17340"/>
        <dbReference type="ChEBI" id="CHEBI:33019"/>
        <dbReference type="ChEBI" id="CHEBI:61560"/>
        <dbReference type="ChEBI" id="CHEBI:173112"/>
        <dbReference type="EC" id="2.7.7.7"/>
    </reaction>
</comment>
<dbReference type="Gene3D" id="3.40.50.10190">
    <property type="entry name" value="BRCT domain"/>
    <property type="match status" value="1"/>
</dbReference>
<dbReference type="PROSITE" id="PS50172">
    <property type="entry name" value="BRCT"/>
    <property type="match status" value="1"/>
</dbReference>
<evidence type="ECO:0000256" key="11">
    <source>
        <dbReference type="ARBA" id="ARBA00022801"/>
    </source>
</evidence>
<dbReference type="InterPro" id="IPR002054">
    <property type="entry name" value="DNA-dir_DNA_pol_X"/>
</dbReference>
<dbReference type="Pfam" id="PF14791">
    <property type="entry name" value="DNA_pol_B_thumb"/>
    <property type="match status" value="1"/>
</dbReference>
<dbReference type="SUPFAM" id="SSF52113">
    <property type="entry name" value="BRCT domain"/>
    <property type="match status" value="1"/>
</dbReference>
<dbReference type="InterPro" id="IPR012337">
    <property type="entry name" value="RNaseH-like_sf"/>
</dbReference>
<dbReference type="InterPro" id="IPR001357">
    <property type="entry name" value="BRCT_dom"/>
</dbReference>
<dbReference type="EC" id="2.7.7.7" evidence="3"/>
<evidence type="ECO:0000256" key="18">
    <source>
        <dbReference type="SAM" id="MobiDB-lite"/>
    </source>
</evidence>
<keyword evidence="13" id="KW-0239">DNA-directed DNA polymerase</keyword>
<evidence type="ECO:0000256" key="12">
    <source>
        <dbReference type="ARBA" id="ARBA00022839"/>
    </source>
</evidence>
<evidence type="ECO:0000313" key="20">
    <source>
        <dbReference type="EMBL" id="KAG0650036.1"/>
    </source>
</evidence>
<evidence type="ECO:0000256" key="7">
    <source>
        <dbReference type="ARBA" id="ARBA00022695"/>
    </source>
</evidence>
<dbReference type="CDD" id="cd00141">
    <property type="entry name" value="NT_POLXc"/>
    <property type="match status" value="1"/>
</dbReference>
<dbReference type="InterPro" id="IPR043519">
    <property type="entry name" value="NT_sf"/>
</dbReference>
<feature type="region of interest" description="Disordered" evidence="18">
    <location>
        <begin position="420"/>
        <end position="479"/>
    </location>
</feature>
<evidence type="ECO:0000256" key="17">
    <source>
        <dbReference type="PIRSR" id="PIRSR622312-50"/>
    </source>
</evidence>
<dbReference type="FunFam" id="1.10.150.110:FF:000005">
    <property type="entry name" value="DNA polymerase POL4"/>
    <property type="match status" value="1"/>
</dbReference>
<feature type="compositionally biased region" description="Basic and acidic residues" evidence="18">
    <location>
        <begin position="437"/>
        <end position="447"/>
    </location>
</feature>
<dbReference type="PRINTS" id="PR00869">
    <property type="entry name" value="DNAPOLX"/>
</dbReference>
<dbReference type="Pfam" id="PF10391">
    <property type="entry name" value="DNA_pol_lambd_f"/>
    <property type="match status" value="1"/>
</dbReference>
<dbReference type="InterPro" id="IPR018944">
    <property type="entry name" value="DNA_pol_lambd_fingers_domain"/>
</dbReference>
<protein>
    <recommendedName>
        <fullName evidence="4">DNA polymerase lambda</fullName>
        <ecNumber evidence="3">2.7.7.7</ecNumber>
    </recommendedName>
</protein>
<dbReference type="Gene3D" id="3.30.420.10">
    <property type="entry name" value="Ribonuclease H-like superfamily/Ribonuclease H"/>
    <property type="match status" value="1"/>
</dbReference>
<accession>A0A9P6VKS2</accession>
<dbReference type="Gene3D" id="3.30.460.10">
    <property type="entry name" value="Beta Polymerase, domain 2"/>
    <property type="match status" value="1"/>
</dbReference>
<dbReference type="Gene3D" id="1.10.150.20">
    <property type="entry name" value="5' to 3' exonuclease, C-terminal subdomain"/>
    <property type="match status" value="1"/>
</dbReference>
<dbReference type="PRINTS" id="PR00870">
    <property type="entry name" value="DNAPOLXBETA"/>
</dbReference>
<dbReference type="Gene3D" id="3.30.210.10">
    <property type="entry name" value="DNA polymerase, thumb domain"/>
    <property type="match status" value="1"/>
</dbReference>
<dbReference type="InterPro" id="IPR022894">
    <property type="entry name" value="Oligoribonuclease"/>
</dbReference>
<dbReference type="SMART" id="SM00483">
    <property type="entry name" value="POLXc"/>
    <property type="match status" value="1"/>
</dbReference>
<dbReference type="SUPFAM" id="SSF47802">
    <property type="entry name" value="DNA polymerase beta, N-terminal domain-like"/>
    <property type="match status" value="1"/>
</dbReference>
<evidence type="ECO:0000256" key="6">
    <source>
        <dbReference type="ARBA" id="ARBA00022679"/>
    </source>
</evidence>
<feature type="region of interest" description="Disordered" evidence="18">
    <location>
        <begin position="121"/>
        <end position="163"/>
    </location>
</feature>
<dbReference type="InterPro" id="IPR022312">
    <property type="entry name" value="DNA_pol_X"/>
</dbReference>
<feature type="compositionally biased region" description="Acidic residues" evidence="18">
    <location>
        <begin position="427"/>
        <end position="436"/>
    </location>
</feature>
<dbReference type="InterPro" id="IPR036397">
    <property type="entry name" value="RNaseH_sf"/>
</dbReference>
<feature type="compositionally biased region" description="Low complexity" evidence="18">
    <location>
        <begin position="385"/>
        <end position="396"/>
    </location>
</feature>
<evidence type="ECO:0000259" key="19">
    <source>
        <dbReference type="PROSITE" id="PS50172"/>
    </source>
</evidence>
<dbReference type="AlphaFoldDB" id="A0A9P6VKS2"/>
<feature type="active site" description="Nucleophile; Schiff-base intermediate with DNA; for 5'-dRP lyase activity" evidence="17">
    <location>
        <position position="555"/>
    </location>
</feature>
<dbReference type="Proteomes" id="UP000785200">
    <property type="component" value="Unassembled WGS sequence"/>
</dbReference>
<evidence type="ECO:0000256" key="15">
    <source>
        <dbReference type="ARBA" id="ARBA00023239"/>
    </source>
</evidence>
<evidence type="ECO:0000256" key="2">
    <source>
        <dbReference type="ARBA" id="ARBA00009921"/>
    </source>
</evidence>
<name>A0A9P6VKS2_9HELO</name>
<feature type="compositionally biased region" description="Polar residues" evidence="18">
    <location>
        <begin position="322"/>
        <end position="339"/>
    </location>
</feature>
<keyword evidence="15" id="KW-0456">Lyase</keyword>
<proteinExistence type="inferred from homology"/>
<feature type="region of interest" description="Disordered" evidence="18">
    <location>
        <begin position="307"/>
        <end position="406"/>
    </location>
</feature>
<dbReference type="GO" id="GO:0003887">
    <property type="term" value="F:DNA-directed DNA polymerase activity"/>
    <property type="evidence" value="ECO:0007669"/>
    <property type="project" value="UniProtKB-KW"/>
</dbReference>
<dbReference type="InterPro" id="IPR013520">
    <property type="entry name" value="Ribonucl_H"/>
</dbReference>
<evidence type="ECO:0000256" key="14">
    <source>
        <dbReference type="ARBA" id="ARBA00023204"/>
    </source>
</evidence>
<dbReference type="InterPro" id="IPR002008">
    <property type="entry name" value="DNA_pol_X_beta-like"/>
</dbReference>
<keyword evidence="12" id="KW-0269">Exonuclease</keyword>
<dbReference type="Gene3D" id="1.10.150.110">
    <property type="entry name" value="DNA polymerase beta, N-terminal domain-like"/>
    <property type="match status" value="1"/>
</dbReference>
<keyword evidence="6" id="KW-0808">Transferase</keyword>
<dbReference type="EMBL" id="VNKQ01000007">
    <property type="protein sequence ID" value="KAG0650036.1"/>
    <property type="molecule type" value="Genomic_DNA"/>
</dbReference>
<evidence type="ECO:0000256" key="8">
    <source>
        <dbReference type="ARBA" id="ARBA00022705"/>
    </source>
</evidence>
<dbReference type="GO" id="GO:0005634">
    <property type="term" value="C:nucleus"/>
    <property type="evidence" value="ECO:0007669"/>
    <property type="project" value="TreeGrafter"/>
</dbReference>
<comment type="cofactor">
    <cofactor evidence="1">
        <name>Mn(2+)</name>
        <dbReference type="ChEBI" id="CHEBI:29035"/>
    </cofactor>
</comment>
<dbReference type="SUPFAM" id="SSF81301">
    <property type="entry name" value="Nucleotidyltransferase"/>
    <property type="match status" value="1"/>
</dbReference>
<dbReference type="GO" id="GO:0016829">
    <property type="term" value="F:lyase activity"/>
    <property type="evidence" value="ECO:0007669"/>
    <property type="project" value="UniProtKB-KW"/>
</dbReference>
<reference evidence="20" key="1">
    <citation type="submission" date="2019-07" db="EMBL/GenBank/DDBJ databases">
        <title>Hyphodiscus hymeniophilus genome sequencing and assembly.</title>
        <authorList>
            <person name="Kramer G."/>
            <person name="Nodwell J."/>
        </authorList>
    </citation>
    <scope>NUCLEOTIDE SEQUENCE</scope>
    <source>
        <strain evidence="20">ATCC 34498</strain>
    </source>
</reference>
<evidence type="ECO:0000256" key="1">
    <source>
        <dbReference type="ARBA" id="ARBA00001936"/>
    </source>
</evidence>
<dbReference type="GO" id="GO:0006303">
    <property type="term" value="P:double-strand break repair via nonhomologous end joining"/>
    <property type="evidence" value="ECO:0007669"/>
    <property type="project" value="TreeGrafter"/>
</dbReference>
<keyword evidence="9" id="KW-0540">Nuclease</keyword>
<dbReference type="InterPro" id="IPR028207">
    <property type="entry name" value="DNA_pol_B_palm_palm"/>
</dbReference>
<comment type="similarity">
    <text evidence="2">Belongs to the oligoribonuclease family.</text>
</comment>
<evidence type="ECO:0000256" key="3">
    <source>
        <dbReference type="ARBA" id="ARBA00012417"/>
    </source>
</evidence>
<dbReference type="Pfam" id="PF14792">
    <property type="entry name" value="DNA_pol_B_palm"/>
    <property type="match status" value="1"/>
</dbReference>
<comment type="caution">
    <text evidence="20">The sequence shown here is derived from an EMBL/GenBank/DDBJ whole genome shotgun (WGS) entry which is preliminary data.</text>
</comment>
<dbReference type="InterPro" id="IPR029398">
    <property type="entry name" value="PolB_thumb"/>
</dbReference>
<dbReference type="NCBIfam" id="NF003765">
    <property type="entry name" value="PRK05359.1"/>
    <property type="match status" value="1"/>
</dbReference>
<dbReference type="GO" id="GO:0000175">
    <property type="term" value="F:3'-5'-RNA exonuclease activity"/>
    <property type="evidence" value="ECO:0007669"/>
    <property type="project" value="InterPro"/>
</dbReference>
<keyword evidence="5" id="KW-0237">DNA synthesis</keyword>
<feature type="domain" description="BRCT" evidence="19">
    <location>
        <begin position="205"/>
        <end position="303"/>
    </location>
</feature>
<dbReference type="SMART" id="SM00479">
    <property type="entry name" value="EXOIII"/>
    <property type="match status" value="1"/>
</dbReference>
<dbReference type="PANTHER" id="PTHR11276:SF28">
    <property type="entry name" value="DNA POLYMERASE LAMBDA"/>
    <property type="match status" value="1"/>
</dbReference>
<dbReference type="InterPro" id="IPR037160">
    <property type="entry name" value="DNA_Pol_thumb_sf"/>
</dbReference>
<organism evidence="20 21">
    <name type="scientific">Hyphodiscus hymeniophilus</name>
    <dbReference type="NCBI Taxonomy" id="353542"/>
    <lineage>
        <taxon>Eukaryota</taxon>
        <taxon>Fungi</taxon>
        <taxon>Dikarya</taxon>
        <taxon>Ascomycota</taxon>
        <taxon>Pezizomycotina</taxon>
        <taxon>Leotiomycetes</taxon>
        <taxon>Helotiales</taxon>
        <taxon>Hyphodiscaceae</taxon>
        <taxon>Hyphodiscus</taxon>
    </lineage>
</organism>
<dbReference type="SUPFAM" id="SSF53098">
    <property type="entry name" value="Ribonuclease H-like"/>
    <property type="match status" value="1"/>
</dbReference>
<evidence type="ECO:0000256" key="9">
    <source>
        <dbReference type="ARBA" id="ARBA00022722"/>
    </source>
</evidence>
<dbReference type="CDD" id="cd06135">
    <property type="entry name" value="Orn"/>
    <property type="match status" value="1"/>
</dbReference>